<keyword evidence="2" id="KW-0378">Hydrolase</keyword>
<reference evidence="2" key="1">
    <citation type="submission" date="2023-03" db="EMBL/GenBank/DDBJ databases">
        <authorList>
            <person name="Steffen K."/>
            <person name="Cardenas P."/>
        </authorList>
    </citation>
    <scope>NUCLEOTIDE SEQUENCE</scope>
</reference>
<evidence type="ECO:0000313" key="2">
    <source>
        <dbReference type="EMBL" id="CAI8008001.1"/>
    </source>
</evidence>
<proteinExistence type="predicted"/>
<keyword evidence="2" id="KW-0067">ATP-binding</keyword>
<dbReference type="InterPro" id="IPR018973">
    <property type="entry name" value="MZB"/>
</dbReference>
<dbReference type="EMBL" id="CASHTH010000814">
    <property type="protein sequence ID" value="CAI8008001.1"/>
    <property type="molecule type" value="Genomic_DNA"/>
</dbReference>
<keyword evidence="2" id="KW-0547">Nucleotide-binding</keyword>
<dbReference type="AlphaFoldDB" id="A0AA35RCT3"/>
<dbReference type="GO" id="GO:0043138">
    <property type="term" value="F:3'-5' DNA helicase activity"/>
    <property type="evidence" value="ECO:0007669"/>
    <property type="project" value="TreeGrafter"/>
</dbReference>
<dbReference type="GO" id="GO:0036297">
    <property type="term" value="P:interstrand cross-link repair"/>
    <property type="evidence" value="ECO:0007669"/>
    <property type="project" value="TreeGrafter"/>
</dbReference>
<dbReference type="Proteomes" id="UP001174909">
    <property type="component" value="Unassembled WGS sequence"/>
</dbReference>
<feature type="domain" description="MrfA-like Zn-binding" evidence="1">
    <location>
        <begin position="135"/>
        <end position="209"/>
    </location>
</feature>
<dbReference type="SUPFAM" id="SSF103473">
    <property type="entry name" value="MFS general substrate transporter"/>
    <property type="match status" value="1"/>
</dbReference>
<dbReference type="PANTHER" id="PTHR47957:SF3">
    <property type="entry name" value="ATP-DEPENDENT HELICASE HRQ1"/>
    <property type="match status" value="1"/>
</dbReference>
<organism evidence="2 3">
    <name type="scientific">Geodia barretti</name>
    <name type="common">Barrett's horny sponge</name>
    <dbReference type="NCBI Taxonomy" id="519541"/>
    <lineage>
        <taxon>Eukaryota</taxon>
        <taxon>Metazoa</taxon>
        <taxon>Porifera</taxon>
        <taxon>Demospongiae</taxon>
        <taxon>Heteroscleromorpha</taxon>
        <taxon>Tetractinellida</taxon>
        <taxon>Astrophorina</taxon>
        <taxon>Geodiidae</taxon>
        <taxon>Geodia</taxon>
    </lineage>
</organism>
<comment type="caution">
    <text evidence="2">The sequence shown here is derived from an EMBL/GenBank/DDBJ whole genome shotgun (WGS) entry which is preliminary data.</text>
</comment>
<protein>
    <submittedName>
        <fullName evidence="2">Uncharacterized ATP-dependent helicase YprA</fullName>
    </submittedName>
</protein>
<evidence type="ECO:0000313" key="3">
    <source>
        <dbReference type="Proteomes" id="UP001174909"/>
    </source>
</evidence>
<dbReference type="PANTHER" id="PTHR47957">
    <property type="entry name" value="ATP-DEPENDENT HELICASE HRQ1"/>
    <property type="match status" value="1"/>
</dbReference>
<dbReference type="Pfam" id="PF09369">
    <property type="entry name" value="MZB"/>
    <property type="match status" value="1"/>
</dbReference>
<evidence type="ECO:0000259" key="1">
    <source>
        <dbReference type="Pfam" id="PF09369"/>
    </source>
</evidence>
<keyword evidence="3" id="KW-1185">Reference proteome</keyword>
<dbReference type="Gene3D" id="1.20.1250.20">
    <property type="entry name" value="MFS general substrate transporter like domains"/>
    <property type="match status" value="1"/>
</dbReference>
<accession>A0AA35RCT3</accession>
<dbReference type="GO" id="GO:0006289">
    <property type="term" value="P:nucleotide-excision repair"/>
    <property type="evidence" value="ECO:0007669"/>
    <property type="project" value="TreeGrafter"/>
</dbReference>
<keyword evidence="2" id="KW-0347">Helicase</keyword>
<dbReference type="GO" id="GO:0005634">
    <property type="term" value="C:nucleus"/>
    <property type="evidence" value="ECO:0007669"/>
    <property type="project" value="TreeGrafter"/>
</dbReference>
<dbReference type="InterPro" id="IPR036259">
    <property type="entry name" value="MFS_trans_sf"/>
</dbReference>
<sequence length="436" mass="48102">MSAFLQLHPGGIYLHQGEQYLITDLNMELGVAYAVQTDVPYYTQARDYTDTRILKQFRQRQAGRTQAYLGEVSVTTRVVGFKRVAHITEESLGEEYVDLPPQSYDTISLWFDVPPDTLDYIRRERLDLMGGLHAVEHAAIGVLPLFAMCDRNDIGGISTPLHPDTGRPQVFIHDGIPGGVGITEHGYDIIEELWSATLQVINECPCESGFALLASIPVAFLIGQLRIEQLYVVAFFNGVLTTFFDVANRSYLPTLVNRSELVDANSKLTASESFAEVTAFSIGGWIAQLSNSVAVAAIGGLTFLVSALSLTFIRKQEPDAEPSEQGGSVAREIWEGCGVERPSAARARSSCGRRELDGWNDGCGGAGLRSAGAWVWARRAGNDIRYWWDKFDIRFDIRGLGCAQIRLWDCACGRLCGVHAYNTVYPDGARRSYSPD</sequence>
<name>A0AA35RCT3_GEOBA</name>
<gene>
    <name evidence="2" type="ORF">GBAR_LOCUS5538</name>
</gene>